<dbReference type="PROSITE" id="PS50268">
    <property type="entry name" value="CADHERIN_2"/>
    <property type="match status" value="6"/>
</dbReference>
<name>A0AA36BFN0_OCTVU</name>
<dbReference type="InterPro" id="IPR015919">
    <property type="entry name" value="Cadherin-like_sf"/>
</dbReference>
<dbReference type="Proteomes" id="UP001162480">
    <property type="component" value="Chromosome 14"/>
</dbReference>
<dbReference type="PANTHER" id="PTHR24028:SF146">
    <property type="entry name" value="CADHERIN 96CB, ISOFORM D-RELATED"/>
    <property type="match status" value="1"/>
</dbReference>
<evidence type="ECO:0000256" key="5">
    <source>
        <dbReference type="ARBA" id="ARBA00022737"/>
    </source>
</evidence>
<keyword evidence="9 12" id="KW-0472">Membrane</keyword>
<keyword evidence="3 12" id="KW-0812">Transmembrane</keyword>
<organism evidence="14 15">
    <name type="scientific">Octopus vulgaris</name>
    <name type="common">Common octopus</name>
    <dbReference type="NCBI Taxonomy" id="6645"/>
    <lineage>
        <taxon>Eukaryota</taxon>
        <taxon>Metazoa</taxon>
        <taxon>Spiralia</taxon>
        <taxon>Lophotrochozoa</taxon>
        <taxon>Mollusca</taxon>
        <taxon>Cephalopoda</taxon>
        <taxon>Coleoidea</taxon>
        <taxon>Octopodiformes</taxon>
        <taxon>Octopoda</taxon>
        <taxon>Incirrata</taxon>
        <taxon>Octopodidae</taxon>
        <taxon>Octopus</taxon>
    </lineage>
</organism>
<feature type="domain" description="Cadherin" evidence="13">
    <location>
        <begin position="148"/>
        <end position="259"/>
    </location>
</feature>
<dbReference type="PANTHER" id="PTHR24028">
    <property type="entry name" value="CADHERIN-87A"/>
    <property type="match status" value="1"/>
</dbReference>
<keyword evidence="10" id="KW-0325">Glycoprotein</keyword>
<feature type="domain" description="Cadherin" evidence="13">
    <location>
        <begin position="478"/>
        <end position="582"/>
    </location>
</feature>
<proteinExistence type="predicted"/>
<gene>
    <name evidence="14" type="ORF">OCTVUL_1B024179</name>
</gene>
<dbReference type="GO" id="GO:0005886">
    <property type="term" value="C:plasma membrane"/>
    <property type="evidence" value="ECO:0007669"/>
    <property type="project" value="UniProtKB-SubCell"/>
</dbReference>
<feature type="transmembrane region" description="Helical" evidence="12">
    <location>
        <begin position="703"/>
        <end position="729"/>
    </location>
</feature>
<dbReference type="Pfam" id="PF08266">
    <property type="entry name" value="Cadherin_2"/>
    <property type="match status" value="1"/>
</dbReference>
<evidence type="ECO:0000256" key="8">
    <source>
        <dbReference type="ARBA" id="ARBA00022989"/>
    </source>
</evidence>
<dbReference type="SUPFAM" id="SSF49313">
    <property type="entry name" value="Cadherin-like"/>
    <property type="match status" value="5"/>
</dbReference>
<keyword evidence="6 11" id="KW-0106">Calcium</keyword>
<evidence type="ECO:0000256" key="4">
    <source>
        <dbReference type="ARBA" id="ARBA00022729"/>
    </source>
</evidence>
<evidence type="ECO:0000313" key="14">
    <source>
        <dbReference type="EMBL" id="CAI9733545.1"/>
    </source>
</evidence>
<dbReference type="GO" id="GO:0007156">
    <property type="term" value="P:homophilic cell adhesion via plasma membrane adhesion molecules"/>
    <property type="evidence" value="ECO:0007669"/>
    <property type="project" value="InterPro"/>
</dbReference>
<feature type="domain" description="Cadherin" evidence="13">
    <location>
        <begin position="36"/>
        <end position="147"/>
    </location>
</feature>
<dbReference type="FunFam" id="2.60.40.60:FF:000002">
    <property type="entry name" value="Protocadherin alpha 2"/>
    <property type="match status" value="1"/>
</dbReference>
<evidence type="ECO:0000313" key="15">
    <source>
        <dbReference type="Proteomes" id="UP001162480"/>
    </source>
</evidence>
<dbReference type="SMART" id="SM00112">
    <property type="entry name" value="CA"/>
    <property type="match status" value="6"/>
</dbReference>
<feature type="domain" description="Cadherin" evidence="13">
    <location>
        <begin position="586"/>
        <end position="699"/>
    </location>
</feature>
<dbReference type="FunFam" id="2.60.40.60:FF:000134">
    <property type="entry name" value="protocadherin Fat 4"/>
    <property type="match status" value="1"/>
</dbReference>
<evidence type="ECO:0000256" key="12">
    <source>
        <dbReference type="SAM" id="Phobius"/>
    </source>
</evidence>
<evidence type="ECO:0000256" key="2">
    <source>
        <dbReference type="ARBA" id="ARBA00022475"/>
    </source>
</evidence>
<accession>A0AA36BFN0</accession>
<evidence type="ECO:0000259" key="13">
    <source>
        <dbReference type="PROSITE" id="PS50268"/>
    </source>
</evidence>
<keyword evidence="5" id="KW-0677">Repeat</keyword>
<dbReference type="AlphaFoldDB" id="A0AA36BFN0"/>
<dbReference type="FunFam" id="2.60.40.60:FF:000007">
    <property type="entry name" value="Protocadherin alpha 2"/>
    <property type="match status" value="1"/>
</dbReference>
<dbReference type="InterPro" id="IPR050174">
    <property type="entry name" value="Protocadherin/Cadherin-CA"/>
</dbReference>
<keyword evidence="7" id="KW-0130">Cell adhesion</keyword>
<keyword evidence="2" id="KW-1003">Cell membrane</keyword>
<dbReference type="Pfam" id="PF00028">
    <property type="entry name" value="Cadherin"/>
    <property type="match status" value="5"/>
</dbReference>
<keyword evidence="15" id="KW-1185">Reference proteome</keyword>
<dbReference type="PROSITE" id="PS00232">
    <property type="entry name" value="CADHERIN_1"/>
    <property type="match status" value="2"/>
</dbReference>
<dbReference type="PRINTS" id="PR00205">
    <property type="entry name" value="CADHERIN"/>
</dbReference>
<feature type="domain" description="Cadherin" evidence="13">
    <location>
        <begin position="260"/>
        <end position="367"/>
    </location>
</feature>
<dbReference type="CDD" id="cd11304">
    <property type="entry name" value="Cadherin_repeat"/>
    <property type="match status" value="5"/>
</dbReference>
<evidence type="ECO:0000256" key="6">
    <source>
        <dbReference type="ARBA" id="ARBA00022837"/>
    </source>
</evidence>
<dbReference type="InterPro" id="IPR013164">
    <property type="entry name" value="Cadherin_N"/>
</dbReference>
<keyword evidence="8 12" id="KW-1133">Transmembrane helix</keyword>
<reference evidence="14" key="1">
    <citation type="submission" date="2023-08" db="EMBL/GenBank/DDBJ databases">
        <authorList>
            <person name="Alioto T."/>
            <person name="Alioto T."/>
            <person name="Gomez Garrido J."/>
        </authorList>
    </citation>
    <scope>NUCLEOTIDE SEQUENCE</scope>
</reference>
<evidence type="ECO:0000256" key="7">
    <source>
        <dbReference type="ARBA" id="ARBA00022889"/>
    </source>
</evidence>
<dbReference type="FunFam" id="2.60.40.60:FF:000004">
    <property type="entry name" value="Protocadherin 1 gamma 2"/>
    <property type="match status" value="1"/>
</dbReference>
<dbReference type="Gene3D" id="2.60.40.60">
    <property type="entry name" value="Cadherins"/>
    <property type="match status" value="6"/>
</dbReference>
<evidence type="ECO:0000256" key="3">
    <source>
        <dbReference type="ARBA" id="ARBA00022692"/>
    </source>
</evidence>
<dbReference type="FunFam" id="2.60.40.60:FF:000104">
    <property type="entry name" value="cadherin-23 isoform X1"/>
    <property type="match status" value="1"/>
</dbReference>
<evidence type="ECO:0000256" key="9">
    <source>
        <dbReference type="ARBA" id="ARBA00023136"/>
    </source>
</evidence>
<dbReference type="InterPro" id="IPR020894">
    <property type="entry name" value="Cadherin_CS"/>
</dbReference>
<dbReference type="GO" id="GO:0005509">
    <property type="term" value="F:calcium ion binding"/>
    <property type="evidence" value="ECO:0007669"/>
    <property type="project" value="UniProtKB-UniRule"/>
</dbReference>
<feature type="domain" description="Cadherin" evidence="13">
    <location>
        <begin position="374"/>
        <end position="477"/>
    </location>
</feature>
<comment type="subcellular location">
    <subcellularLocation>
        <location evidence="1">Cell membrane</location>
        <topology evidence="1">Single-pass type I membrane protein</topology>
    </subcellularLocation>
</comment>
<dbReference type="EMBL" id="OX597827">
    <property type="protein sequence ID" value="CAI9733545.1"/>
    <property type="molecule type" value="Genomic_DNA"/>
</dbReference>
<protein>
    <submittedName>
        <fullName evidence="14">Protocadherin beta-13-like isoform X1</fullName>
    </submittedName>
</protein>
<evidence type="ECO:0000256" key="1">
    <source>
        <dbReference type="ARBA" id="ARBA00004251"/>
    </source>
</evidence>
<evidence type="ECO:0000256" key="11">
    <source>
        <dbReference type="PROSITE-ProRule" id="PRU00043"/>
    </source>
</evidence>
<evidence type="ECO:0000256" key="10">
    <source>
        <dbReference type="ARBA" id="ARBA00023180"/>
    </source>
</evidence>
<sequence length="823" mass="92154">MKIKMTETPTFRILLQLVTVLIYLNGSLCVDISYHVEEEQREGTYVGDIAADFLLMSDSSLKHSSLISFNQLQKGAGGEMELFNVTKQGKLYTAHRLDAEELCTVKKECSRIIKVAAQLSERSSTQYMNILKVKIIIDDVNDHQPMFPTRELDLHFTERDGKGVMLAVPNAIDRDVGVVNSKISYQLRNNPDLPFTLSARKTITGSSELGIILARKLDREVKDSYNLQVIAKDGGYPSKQGVLDVHISVIDLNDNSPVFNKDIYNISVRNTHQRNRPIAMVSAKDLDSGENGHVSYFFSSETPEKVKTYFRLNHMTGEIFLQEAFRRAKKQNYELFIMAKDGGNPPRSSTAIVLVNVINERNNPPEIDINFVTQIKENTAAISEGTKVGSFIAYVSIIDNDTGQNGEVECKLEHDKFLLLDLGSNEFKITLKKPVDRETRDHYDISISCEDKGTPSLKTERKIFIQVTDINDGKPQFTKDTFKFLTYENGIPNFPIGFINATDQDLEAGGQLSYRLISNNINGIPFHVTDYGFISTSIVLDREQQDVYKFKVFVKDKGTPSLNNTANVVVEVLDENDNAPYFTFPSVDPFTLDVHYHPQSTSEITVIRASDRDSHLNAFLKYGILNGNNKQLFTLNSFTGQLSFSRPPHLNDAGSYQLVLVVKDSGSPVLSATTTVSLSVTVSNRTSSIMTATQLQPDAAIDLTLLIIIVVAAVIVSVVIVVSITLCIVKCNCGQSRSRTSRAVDQTVVCNRRDQTLTCQNTSTTPGNPVRYSSEMNKRNTQFVECKRDFYPQYESQSEWAATVSIEKRPPSTVQLPKWLPKR</sequence>
<dbReference type="InterPro" id="IPR002126">
    <property type="entry name" value="Cadherin-like_dom"/>
</dbReference>
<keyword evidence="4" id="KW-0732">Signal</keyword>